<sequence>VEDLRATVTLLNDVFGFDPPIDLNHLEWYYQANPEGEAAVGRVDADDRQVGNYALIPIRLLAADGRTLRLGLGVDLCVHPDARGTGTYRRTVEASYRAGAAAGLDGILGVANTESAPRMVKTMGWQELAQLPARLLLPRPGSHRFTHLGVDDGLLSGGRLDELLPAPTGSPSTGHATVWNAELLRWRLARPGADYVLHVGRDVLLVSTTARVGPVRVAVLLKVLLCRSAMGPLPSGPLAAALAAHHRTPFVLHWGANPGVHFTGPRIPRRLQPSPLELILHRFTDDGGSPIGDAGILLTSFEFLDFDAY</sequence>
<organism evidence="1">
    <name type="scientific">marine metagenome</name>
    <dbReference type="NCBI Taxonomy" id="408172"/>
    <lineage>
        <taxon>unclassified sequences</taxon>
        <taxon>metagenomes</taxon>
        <taxon>ecological metagenomes</taxon>
    </lineage>
</organism>
<evidence type="ECO:0000313" key="1">
    <source>
        <dbReference type="EMBL" id="SVA13387.1"/>
    </source>
</evidence>
<dbReference type="EMBL" id="UINC01004312">
    <property type="protein sequence ID" value="SVA13387.1"/>
    <property type="molecule type" value="Genomic_DNA"/>
</dbReference>
<dbReference type="SUPFAM" id="SSF55729">
    <property type="entry name" value="Acyl-CoA N-acyltransferases (Nat)"/>
    <property type="match status" value="1"/>
</dbReference>
<gene>
    <name evidence="1" type="ORF">METZ01_LOCUS66241</name>
</gene>
<dbReference type="Gene3D" id="3.40.630.30">
    <property type="match status" value="1"/>
</dbReference>
<proteinExistence type="predicted"/>
<name>A0A381TF86_9ZZZZ</name>
<dbReference type="AlphaFoldDB" id="A0A381TF86"/>
<reference evidence="1" key="1">
    <citation type="submission" date="2018-05" db="EMBL/GenBank/DDBJ databases">
        <authorList>
            <person name="Lanie J.A."/>
            <person name="Ng W.-L."/>
            <person name="Kazmierczak K.M."/>
            <person name="Andrzejewski T.M."/>
            <person name="Davidsen T.M."/>
            <person name="Wayne K.J."/>
            <person name="Tettelin H."/>
            <person name="Glass J.I."/>
            <person name="Rusch D."/>
            <person name="Podicherti R."/>
            <person name="Tsui H.-C.T."/>
            <person name="Winkler M.E."/>
        </authorList>
    </citation>
    <scope>NUCLEOTIDE SEQUENCE</scope>
</reference>
<feature type="non-terminal residue" evidence="1">
    <location>
        <position position="1"/>
    </location>
</feature>
<accession>A0A381TF86</accession>
<dbReference type="InterPro" id="IPR016181">
    <property type="entry name" value="Acyl_CoA_acyltransferase"/>
</dbReference>
<protein>
    <submittedName>
        <fullName evidence="1">Uncharacterized protein</fullName>
    </submittedName>
</protein>